<proteinExistence type="predicted"/>
<dbReference type="OrthoDB" id="10476783at2759"/>
<comment type="caution">
    <text evidence="2">The sequence shown here is derived from an EMBL/GenBank/DDBJ whole genome shotgun (WGS) entry which is preliminary data.</text>
</comment>
<dbReference type="AlphaFoldDB" id="A0A2G8S587"/>
<evidence type="ECO:0000313" key="2">
    <source>
        <dbReference type="EMBL" id="PIL28946.1"/>
    </source>
</evidence>
<evidence type="ECO:0000313" key="3">
    <source>
        <dbReference type="Proteomes" id="UP000230002"/>
    </source>
</evidence>
<sequence>MLSRAVVFFFAFLSLFVNSQIYAAPTREIASRQLGTIGCELARTGVSLGLSTLNGILTTVESQVTDNAALSTVIQTVLGAVSSAESAISSLGSATSASDALSLVQTNIAAVETALSSLTNSTSSDIGANIEKALEQIASTALADALSACQ</sequence>
<evidence type="ECO:0000256" key="1">
    <source>
        <dbReference type="SAM" id="SignalP"/>
    </source>
</evidence>
<protein>
    <recommendedName>
        <fullName evidence="4">Transporter</fullName>
    </recommendedName>
</protein>
<keyword evidence="1" id="KW-0732">Signal</keyword>
<feature type="chain" id="PRO_5013768941" description="Transporter" evidence="1">
    <location>
        <begin position="24"/>
        <end position="150"/>
    </location>
</feature>
<gene>
    <name evidence="2" type="ORF">GSI_08993</name>
</gene>
<name>A0A2G8S587_9APHY</name>
<dbReference type="STRING" id="1077348.A0A2G8S587"/>
<feature type="signal peptide" evidence="1">
    <location>
        <begin position="1"/>
        <end position="23"/>
    </location>
</feature>
<dbReference type="EMBL" id="AYKW01000023">
    <property type="protein sequence ID" value="PIL28946.1"/>
    <property type="molecule type" value="Genomic_DNA"/>
</dbReference>
<reference evidence="2 3" key="1">
    <citation type="journal article" date="2015" name="Sci. Rep.">
        <title>Chromosome-level genome map provides insights into diverse defense mechanisms in the medicinal fungus Ganoderma sinense.</title>
        <authorList>
            <person name="Zhu Y."/>
            <person name="Xu J."/>
            <person name="Sun C."/>
            <person name="Zhou S."/>
            <person name="Xu H."/>
            <person name="Nelson D.R."/>
            <person name="Qian J."/>
            <person name="Song J."/>
            <person name="Luo H."/>
            <person name="Xiang L."/>
            <person name="Li Y."/>
            <person name="Xu Z."/>
            <person name="Ji A."/>
            <person name="Wang L."/>
            <person name="Lu S."/>
            <person name="Hayward A."/>
            <person name="Sun W."/>
            <person name="Li X."/>
            <person name="Schwartz D.C."/>
            <person name="Wang Y."/>
            <person name="Chen S."/>
        </authorList>
    </citation>
    <scope>NUCLEOTIDE SEQUENCE [LARGE SCALE GENOMIC DNA]</scope>
    <source>
        <strain evidence="2 3">ZZ0214-1</strain>
    </source>
</reference>
<dbReference type="Proteomes" id="UP000230002">
    <property type="component" value="Unassembled WGS sequence"/>
</dbReference>
<accession>A0A2G8S587</accession>
<evidence type="ECO:0008006" key="4">
    <source>
        <dbReference type="Google" id="ProtNLM"/>
    </source>
</evidence>
<organism evidence="2 3">
    <name type="scientific">Ganoderma sinense ZZ0214-1</name>
    <dbReference type="NCBI Taxonomy" id="1077348"/>
    <lineage>
        <taxon>Eukaryota</taxon>
        <taxon>Fungi</taxon>
        <taxon>Dikarya</taxon>
        <taxon>Basidiomycota</taxon>
        <taxon>Agaricomycotina</taxon>
        <taxon>Agaricomycetes</taxon>
        <taxon>Polyporales</taxon>
        <taxon>Polyporaceae</taxon>
        <taxon>Ganoderma</taxon>
    </lineage>
</organism>
<keyword evidence="3" id="KW-1185">Reference proteome</keyword>